<evidence type="ECO:0000256" key="4">
    <source>
        <dbReference type="ARBA" id="ARBA00022803"/>
    </source>
</evidence>
<keyword evidence="4" id="KW-0802">TPR repeat</keyword>
<evidence type="ECO:0000313" key="5">
    <source>
        <dbReference type="Ensembl" id="ENSACLP00000010085.2"/>
    </source>
</evidence>
<comment type="similarity">
    <text evidence="1">Belongs to the TTC38 family.</text>
</comment>
<dbReference type="Bgee" id="ENSACLG00000006804">
    <property type="expression patterns" value="Expressed in liver and 7 other cell types or tissues"/>
</dbReference>
<dbReference type="AlphaFoldDB" id="A0A3P8NZC4"/>
<dbReference type="Gene3D" id="1.25.40.10">
    <property type="entry name" value="Tetratricopeptide repeat domain"/>
    <property type="match status" value="1"/>
</dbReference>
<evidence type="ECO:0000256" key="3">
    <source>
        <dbReference type="ARBA" id="ARBA00022737"/>
    </source>
</evidence>
<dbReference type="PANTHER" id="PTHR16263:SF4">
    <property type="entry name" value="TETRATRICOPEPTIDE REPEAT PROTEIN 38"/>
    <property type="match status" value="1"/>
</dbReference>
<organism evidence="5 6">
    <name type="scientific">Astatotilapia calliptera</name>
    <name type="common">Eastern happy</name>
    <name type="synonym">Chromis callipterus</name>
    <dbReference type="NCBI Taxonomy" id="8154"/>
    <lineage>
        <taxon>Eukaryota</taxon>
        <taxon>Metazoa</taxon>
        <taxon>Chordata</taxon>
        <taxon>Craniata</taxon>
        <taxon>Vertebrata</taxon>
        <taxon>Euteleostomi</taxon>
        <taxon>Actinopterygii</taxon>
        <taxon>Neopterygii</taxon>
        <taxon>Teleostei</taxon>
        <taxon>Neoteleostei</taxon>
        <taxon>Acanthomorphata</taxon>
        <taxon>Ovalentaria</taxon>
        <taxon>Cichlomorphae</taxon>
        <taxon>Cichliformes</taxon>
        <taxon>Cichlidae</taxon>
        <taxon>African cichlids</taxon>
        <taxon>Pseudocrenilabrinae</taxon>
        <taxon>Haplochromini</taxon>
        <taxon>Astatotilapia</taxon>
    </lineage>
</organism>
<dbReference type="Proteomes" id="UP000265100">
    <property type="component" value="Chromosome 7"/>
</dbReference>
<dbReference type="SUPFAM" id="SSF48452">
    <property type="entry name" value="TPR-like"/>
    <property type="match status" value="1"/>
</dbReference>
<proteinExistence type="inferred from homology"/>
<dbReference type="PANTHER" id="PTHR16263">
    <property type="entry name" value="TETRATRICOPEPTIDE REPEAT PROTEIN 38"/>
    <property type="match status" value="1"/>
</dbReference>
<name>A0A3P8NZC4_ASTCA</name>
<gene>
    <name evidence="5" type="primary">TTC38</name>
</gene>
<accession>A0A3P8NZC4</accession>
<sequence length="466" mass="52773">IVSLTSAPLCSRFLQAWRAEGLTLSTSSNEACKMYDAILTQYVKWRNDDSLGGIEGCISAVQAADPNFVMGHVISTGLELVATTSSTRLDERLSSAVRRTVELANSQDITSRERLHVKAMELFSHGNFPKACEAWEDILLDHPTDMLALKFAHDAYFYMGAQMQMRDSVARVLPHWKPHMPLSSYLNGLYSFGLLETRFYDQAEKVAMEGLALTPDDAWSVHSVAHVCEMKAELDKGLKFMESREKDWEVTDMLASHNYWHWALFFIEKVKMIMGFSVFRRCKASGAMLDIVDACSLLYRLEMDGVCVKERWQELLQVTRPHTDDHVTLFNDLHFLMVSLGAKETGTSRRLLEGLQELAKDPGDNQQHQLAGTIGIPMCQAMLEYNQGNYGQTVELLYPLRYHMVDIGGSDAQRDLFNQLLIHAAMKSENKHHQKLGRCLLAERDAVRPNSPLTHRLMQKALALQD</sequence>
<evidence type="ECO:0000313" key="6">
    <source>
        <dbReference type="Proteomes" id="UP000265100"/>
    </source>
</evidence>
<dbReference type="InterPro" id="IPR033891">
    <property type="entry name" value="TTC38"/>
</dbReference>
<dbReference type="InterPro" id="IPR011990">
    <property type="entry name" value="TPR-like_helical_dom_sf"/>
</dbReference>
<keyword evidence="6" id="KW-1185">Reference proteome</keyword>
<protein>
    <recommendedName>
        <fullName evidence="2">Tetratricopeptide repeat protein 38</fullName>
    </recommendedName>
</protein>
<dbReference type="Ensembl" id="ENSACLT00000010325.2">
    <property type="protein sequence ID" value="ENSACLP00000010085.2"/>
    <property type="gene ID" value="ENSACLG00000006804.2"/>
</dbReference>
<dbReference type="GeneTree" id="ENSGT00390000002669"/>
<evidence type="ECO:0000256" key="1">
    <source>
        <dbReference type="ARBA" id="ARBA00005857"/>
    </source>
</evidence>
<reference evidence="5" key="3">
    <citation type="submission" date="2025-09" db="UniProtKB">
        <authorList>
            <consortium name="Ensembl"/>
        </authorList>
    </citation>
    <scope>IDENTIFICATION</scope>
</reference>
<reference evidence="5" key="1">
    <citation type="submission" date="2018-05" db="EMBL/GenBank/DDBJ databases">
        <authorList>
            <person name="Datahose"/>
        </authorList>
    </citation>
    <scope>NUCLEOTIDE SEQUENCE</scope>
</reference>
<evidence type="ECO:0000256" key="2">
    <source>
        <dbReference type="ARBA" id="ARBA00019992"/>
    </source>
</evidence>
<keyword evidence="3" id="KW-0677">Repeat</keyword>
<reference evidence="5" key="2">
    <citation type="submission" date="2025-08" db="UniProtKB">
        <authorList>
            <consortium name="Ensembl"/>
        </authorList>
    </citation>
    <scope>IDENTIFICATION</scope>
</reference>
<dbReference type="CDD" id="cd05804">
    <property type="entry name" value="StaR_like"/>
    <property type="match status" value="1"/>
</dbReference>